<dbReference type="PROSITE" id="PS51892">
    <property type="entry name" value="SUBTILASE"/>
    <property type="match status" value="1"/>
</dbReference>
<keyword evidence="1" id="KW-0645">Protease</keyword>
<reference evidence="4" key="1">
    <citation type="submission" date="2017-02" db="EMBL/GenBank/DDBJ databases">
        <authorList>
            <person name="Varghese N."/>
            <person name="Submissions S."/>
        </authorList>
    </citation>
    <scope>NUCLEOTIDE SEQUENCE [LARGE SCALE GENOMIC DNA]</scope>
    <source>
        <strain evidence="4">DSM 23405</strain>
    </source>
</reference>
<keyword evidence="1" id="KW-0378">Hydrolase</keyword>
<dbReference type="OrthoDB" id="9770276at2"/>
<sequence length="404" mass="44280">MPNYDPNGNEWPLEMCKVKEAWELTLPPHGEGKNKGESIAIVHPDTGWTNHPELLNGRYLTGIHSKNFLDSNFLNPNPSAEDKLEFLGIRHPSHGTTTASLMFSDEGHPKNNPSNVNFPDYTVPLNKFVTGIAPKSYVLPLRVINSVLLSTSQSYSTPVVSKNTYSTLADSIYFALGLNNLQYGVISMSVGGIRSPRNLEMALKTARQKGFISVAAGGQFAGNMVLKDPIFPGTSIHTIATAGCDKNFNAPSEAFYGPEIEVTAPGWGLTVSRSHILSPNFRIDDNSDGTSYSTALIAGACALWQAYHGRSQLIKKYGRPLLLDVFRICLANSSEIPDGQTGFNKTGGVVGNAQFEYDNRGNGVLNAEELLKYSLPTFEKAKEVAEYNQWKEENWGDPSDWGRE</sequence>
<dbReference type="Gene3D" id="3.40.50.200">
    <property type="entry name" value="Peptidase S8/S53 domain"/>
    <property type="match status" value="1"/>
</dbReference>
<dbReference type="GO" id="GO:0006508">
    <property type="term" value="P:proteolysis"/>
    <property type="evidence" value="ECO:0007669"/>
    <property type="project" value="UniProtKB-KW"/>
</dbReference>
<keyword evidence="4" id="KW-1185">Reference proteome</keyword>
<dbReference type="GO" id="GO:0004252">
    <property type="term" value="F:serine-type endopeptidase activity"/>
    <property type="evidence" value="ECO:0007669"/>
    <property type="project" value="UniProtKB-UniRule"/>
</dbReference>
<feature type="active site" description="Charge relay system" evidence="1">
    <location>
        <position position="94"/>
    </location>
</feature>
<organism evidence="3 4">
    <name type="scientific">Salegentibacter holothuriorum</name>
    <dbReference type="NCBI Taxonomy" id="241145"/>
    <lineage>
        <taxon>Bacteria</taxon>
        <taxon>Pseudomonadati</taxon>
        <taxon>Bacteroidota</taxon>
        <taxon>Flavobacteriia</taxon>
        <taxon>Flavobacteriales</taxon>
        <taxon>Flavobacteriaceae</taxon>
        <taxon>Salegentibacter</taxon>
    </lineage>
</organism>
<protein>
    <submittedName>
        <fullName evidence="3">Subtilase family protein</fullName>
    </submittedName>
</protein>
<dbReference type="AlphaFoldDB" id="A0A1T5AY12"/>
<dbReference type="Proteomes" id="UP000190230">
    <property type="component" value="Unassembled WGS sequence"/>
</dbReference>
<comment type="similarity">
    <text evidence="1">Belongs to the peptidase S8 family.</text>
</comment>
<keyword evidence="1" id="KW-0720">Serine protease</keyword>
<evidence type="ECO:0000313" key="3">
    <source>
        <dbReference type="EMBL" id="SKB39513.1"/>
    </source>
</evidence>
<dbReference type="SUPFAM" id="SSF52743">
    <property type="entry name" value="Subtilisin-like"/>
    <property type="match status" value="1"/>
</dbReference>
<feature type="active site" description="Charge relay system" evidence="1">
    <location>
        <position position="45"/>
    </location>
</feature>
<dbReference type="EMBL" id="FUYY01000001">
    <property type="protein sequence ID" value="SKB39513.1"/>
    <property type="molecule type" value="Genomic_DNA"/>
</dbReference>
<dbReference type="Pfam" id="PF00082">
    <property type="entry name" value="Peptidase_S8"/>
    <property type="match status" value="1"/>
</dbReference>
<dbReference type="STRING" id="241145.SAMN05660776_0935"/>
<gene>
    <name evidence="3" type="ORF">SAMN05660776_0935</name>
</gene>
<evidence type="ECO:0000259" key="2">
    <source>
        <dbReference type="Pfam" id="PF00082"/>
    </source>
</evidence>
<name>A0A1T5AY12_9FLAO</name>
<evidence type="ECO:0000256" key="1">
    <source>
        <dbReference type="PROSITE-ProRule" id="PRU01240"/>
    </source>
</evidence>
<feature type="domain" description="Peptidase S8/S53" evidence="2">
    <location>
        <begin position="35"/>
        <end position="307"/>
    </location>
</feature>
<evidence type="ECO:0000313" key="4">
    <source>
        <dbReference type="Proteomes" id="UP000190230"/>
    </source>
</evidence>
<dbReference type="InterPro" id="IPR036852">
    <property type="entry name" value="Peptidase_S8/S53_dom_sf"/>
</dbReference>
<feature type="active site" description="Charge relay system" evidence="1">
    <location>
        <position position="291"/>
    </location>
</feature>
<accession>A0A1T5AY12</accession>
<dbReference type="RefSeq" id="WP_079719531.1">
    <property type="nucleotide sequence ID" value="NZ_FUYY01000001.1"/>
</dbReference>
<proteinExistence type="inferred from homology"/>
<dbReference type="InterPro" id="IPR000209">
    <property type="entry name" value="Peptidase_S8/S53_dom"/>
</dbReference>